<sequence length="249" mass="26661">MVDQSHALSFGVAAESYDRYRPSYPEPAVGWAVGRPAPAEVLDLGAGTGILTRVLLRVGHRVTPVEPDPGMRARLDAATPGTVARAGSAERVPLPDGSVDAVVAGQAYHWFDHPVAHAEGVRLLRPGGTYAAIFNHRDESVGWVAALTAITVELLGGGGVRSSDGPGIDGYGPEFAPVERNEFRHSVTLTPEALVGMVSTRSHYLTASPERQREVADAIRELTASHPDLAGRESFALPYRTLVFRGRRR</sequence>
<keyword evidence="3" id="KW-0808">Transferase</keyword>
<dbReference type="InterPro" id="IPR051052">
    <property type="entry name" value="Diverse_substrate_MTase"/>
</dbReference>
<organism evidence="5 6">
    <name type="scientific">Plantactinospora mayteni</name>
    <dbReference type="NCBI Taxonomy" id="566021"/>
    <lineage>
        <taxon>Bacteria</taxon>
        <taxon>Bacillati</taxon>
        <taxon>Actinomycetota</taxon>
        <taxon>Actinomycetes</taxon>
        <taxon>Micromonosporales</taxon>
        <taxon>Micromonosporaceae</taxon>
        <taxon>Plantactinospora</taxon>
    </lineage>
</organism>
<keyword evidence="6" id="KW-1185">Reference proteome</keyword>
<dbReference type="GO" id="GO:0032259">
    <property type="term" value="P:methylation"/>
    <property type="evidence" value="ECO:0007669"/>
    <property type="project" value="UniProtKB-KW"/>
</dbReference>
<keyword evidence="2 5" id="KW-0489">Methyltransferase</keyword>
<evidence type="ECO:0000313" key="6">
    <source>
        <dbReference type="Proteomes" id="UP000621500"/>
    </source>
</evidence>
<feature type="domain" description="Methyltransferase type 11" evidence="4">
    <location>
        <begin position="42"/>
        <end position="131"/>
    </location>
</feature>
<name>A0ABQ4ENE4_9ACTN</name>
<evidence type="ECO:0000313" key="5">
    <source>
        <dbReference type="EMBL" id="GIG96164.1"/>
    </source>
</evidence>
<dbReference type="Pfam" id="PF08241">
    <property type="entry name" value="Methyltransf_11"/>
    <property type="match status" value="1"/>
</dbReference>
<dbReference type="InterPro" id="IPR013216">
    <property type="entry name" value="Methyltransf_11"/>
</dbReference>
<dbReference type="Gene3D" id="3.40.50.150">
    <property type="entry name" value="Vaccinia Virus protein VP39"/>
    <property type="match status" value="1"/>
</dbReference>
<dbReference type="PANTHER" id="PTHR44942">
    <property type="entry name" value="METHYLTRANSF_11 DOMAIN-CONTAINING PROTEIN"/>
    <property type="match status" value="1"/>
</dbReference>
<dbReference type="InterPro" id="IPR029063">
    <property type="entry name" value="SAM-dependent_MTases_sf"/>
</dbReference>
<comment type="caution">
    <text evidence="5">The sequence shown here is derived from an EMBL/GenBank/DDBJ whole genome shotgun (WGS) entry which is preliminary data.</text>
</comment>
<accession>A0ABQ4ENE4</accession>
<evidence type="ECO:0000256" key="3">
    <source>
        <dbReference type="ARBA" id="ARBA00022679"/>
    </source>
</evidence>
<dbReference type="PANTHER" id="PTHR44942:SF4">
    <property type="entry name" value="METHYLTRANSFERASE TYPE 11 DOMAIN-CONTAINING PROTEIN"/>
    <property type="match status" value="1"/>
</dbReference>
<dbReference type="Proteomes" id="UP000621500">
    <property type="component" value="Unassembled WGS sequence"/>
</dbReference>
<dbReference type="RefSeq" id="WP_203857737.1">
    <property type="nucleotide sequence ID" value="NZ_BAAAZQ010000004.1"/>
</dbReference>
<evidence type="ECO:0000259" key="4">
    <source>
        <dbReference type="Pfam" id="PF08241"/>
    </source>
</evidence>
<dbReference type="GO" id="GO:0008168">
    <property type="term" value="F:methyltransferase activity"/>
    <property type="evidence" value="ECO:0007669"/>
    <property type="project" value="UniProtKB-KW"/>
</dbReference>
<dbReference type="EMBL" id="BONX01000018">
    <property type="protein sequence ID" value="GIG96164.1"/>
    <property type="molecule type" value="Genomic_DNA"/>
</dbReference>
<evidence type="ECO:0000256" key="2">
    <source>
        <dbReference type="ARBA" id="ARBA00022603"/>
    </source>
</evidence>
<dbReference type="SUPFAM" id="SSF53335">
    <property type="entry name" value="S-adenosyl-L-methionine-dependent methyltransferases"/>
    <property type="match status" value="1"/>
</dbReference>
<reference evidence="5 6" key="1">
    <citation type="submission" date="2021-01" db="EMBL/GenBank/DDBJ databases">
        <title>Whole genome shotgun sequence of Plantactinospora mayteni NBRC 109088.</title>
        <authorList>
            <person name="Komaki H."/>
            <person name="Tamura T."/>
        </authorList>
    </citation>
    <scope>NUCLEOTIDE SEQUENCE [LARGE SCALE GENOMIC DNA]</scope>
    <source>
        <strain evidence="5 6">NBRC 109088</strain>
    </source>
</reference>
<comment type="similarity">
    <text evidence="1">Belongs to the methyltransferase superfamily.</text>
</comment>
<proteinExistence type="inferred from homology"/>
<evidence type="ECO:0000256" key="1">
    <source>
        <dbReference type="ARBA" id="ARBA00008361"/>
    </source>
</evidence>
<protein>
    <submittedName>
        <fullName evidence="5">Methyltransferase</fullName>
    </submittedName>
</protein>
<gene>
    <name evidence="5" type="ORF">Pma05_27370</name>
</gene>
<dbReference type="CDD" id="cd02440">
    <property type="entry name" value="AdoMet_MTases"/>
    <property type="match status" value="1"/>
</dbReference>